<accession>A0A916TK76</accession>
<dbReference type="Gene3D" id="3.20.20.70">
    <property type="entry name" value="Aldolase class I"/>
    <property type="match status" value="1"/>
</dbReference>
<dbReference type="PANTHER" id="PTHR12128">
    <property type="entry name" value="DIHYDRODIPICOLINATE SYNTHASE"/>
    <property type="match status" value="1"/>
</dbReference>
<dbReference type="Proteomes" id="UP000621454">
    <property type="component" value="Unassembled WGS sequence"/>
</dbReference>
<dbReference type="AlphaFoldDB" id="A0A916TK76"/>
<reference evidence="3" key="1">
    <citation type="journal article" date="2014" name="Int. J. Syst. Evol. Microbiol.">
        <title>Complete genome sequence of Corynebacterium casei LMG S-19264T (=DSM 44701T), isolated from a smear-ripened cheese.</title>
        <authorList>
            <consortium name="US DOE Joint Genome Institute (JGI-PGF)"/>
            <person name="Walter F."/>
            <person name="Albersmeier A."/>
            <person name="Kalinowski J."/>
            <person name="Ruckert C."/>
        </authorList>
    </citation>
    <scope>NUCLEOTIDE SEQUENCE</scope>
    <source>
        <strain evidence="3">CGMCC 1.12827</strain>
    </source>
</reference>
<dbReference type="Pfam" id="PF00701">
    <property type="entry name" value="DHDPS"/>
    <property type="match status" value="1"/>
</dbReference>
<comment type="caution">
    <text evidence="3">The sequence shown here is derived from an EMBL/GenBank/DDBJ whole genome shotgun (WGS) entry which is preliminary data.</text>
</comment>
<name>A0A916TK76_9ACTN</name>
<gene>
    <name evidence="3" type="ORF">GCM10011489_39350</name>
</gene>
<comment type="similarity">
    <text evidence="1">Belongs to the DapA family.</text>
</comment>
<dbReference type="CDD" id="cd00408">
    <property type="entry name" value="DHDPS-like"/>
    <property type="match status" value="1"/>
</dbReference>
<keyword evidence="4" id="KW-1185">Reference proteome</keyword>
<protein>
    <recommendedName>
        <fullName evidence="5">4-hydroxy-tetrahydrodipicolinate synthase</fullName>
    </recommendedName>
</protein>
<evidence type="ECO:0000256" key="2">
    <source>
        <dbReference type="ARBA" id="ARBA00023239"/>
    </source>
</evidence>
<evidence type="ECO:0000256" key="1">
    <source>
        <dbReference type="ARBA" id="ARBA00007592"/>
    </source>
</evidence>
<evidence type="ECO:0000313" key="4">
    <source>
        <dbReference type="Proteomes" id="UP000621454"/>
    </source>
</evidence>
<evidence type="ECO:0008006" key="5">
    <source>
        <dbReference type="Google" id="ProtNLM"/>
    </source>
</evidence>
<dbReference type="InterPro" id="IPR013785">
    <property type="entry name" value="Aldolase_TIM"/>
</dbReference>
<dbReference type="EMBL" id="BMGC01000070">
    <property type="protein sequence ID" value="GGB48349.1"/>
    <property type="molecule type" value="Genomic_DNA"/>
</dbReference>
<dbReference type="SUPFAM" id="SSF51569">
    <property type="entry name" value="Aldolase"/>
    <property type="match status" value="1"/>
</dbReference>
<organism evidence="3 4">
    <name type="scientific">Gordonia jinhuaensis</name>
    <dbReference type="NCBI Taxonomy" id="1517702"/>
    <lineage>
        <taxon>Bacteria</taxon>
        <taxon>Bacillati</taxon>
        <taxon>Actinomycetota</taxon>
        <taxon>Actinomycetes</taxon>
        <taxon>Mycobacteriales</taxon>
        <taxon>Gordoniaceae</taxon>
        <taxon>Gordonia</taxon>
    </lineage>
</organism>
<dbReference type="RefSeq" id="WP_188588981.1">
    <property type="nucleotide sequence ID" value="NZ_BMGC01000070.1"/>
</dbReference>
<proteinExistence type="inferred from homology"/>
<dbReference type="PANTHER" id="PTHR12128:SF66">
    <property type="entry name" value="4-HYDROXY-2-OXOGLUTARATE ALDOLASE, MITOCHONDRIAL"/>
    <property type="match status" value="1"/>
</dbReference>
<sequence length="262" mass="26387">MNGGTECNRSPAVVAPGAGVALVTLFADDDALLIDETADLAARLVDAGAASVLVAGTSGEFWALDDEERLVLVSAVLAAVPPTTPVIGHVGGVGAERGAVMATRMSDAGVTAITALPLGVGDDLAGFYAAIGSSSGVPVLAYHLPQAAAEIPLRELAGLGVAGIKDSSGDSARLIEEALDMGIETYTGVPTLLGVARDIGAAGAMLGIANVWPDVAGRAFQGDETALGELVSQHTTSLHEFPRALKAMTAARWDVPAHVWGS</sequence>
<dbReference type="InterPro" id="IPR002220">
    <property type="entry name" value="DapA-like"/>
</dbReference>
<dbReference type="SMART" id="SM01130">
    <property type="entry name" value="DHDPS"/>
    <property type="match status" value="1"/>
</dbReference>
<dbReference type="GO" id="GO:0008840">
    <property type="term" value="F:4-hydroxy-tetrahydrodipicolinate synthase activity"/>
    <property type="evidence" value="ECO:0007669"/>
    <property type="project" value="TreeGrafter"/>
</dbReference>
<keyword evidence="2" id="KW-0456">Lyase</keyword>
<evidence type="ECO:0000313" key="3">
    <source>
        <dbReference type="EMBL" id="GGB48349.1"/>
    </source>
</evidence>
<reference evidence="3" key="2">
    <citation type="submission" date="2020-09" db="EMBL/GenBank/DDBJ databases">
        <authorList>
            <person name="Sun Q."/>
            <person name="Zhou Y."/>
        </authorList>
    </citation>
    <scope>NUCLEOTIDE SEQUENCE</scope>
    <source>
        <strain evidence="3">CGMCC 1.12827</strain>
    </source>
</reference>